<dbReference type="InParanoid" id="A0A1Y2DDD2"/>
<name>A0A1Y2DDD2_9PEZI</name>
<dbReference type="GO" id="GO:0006511">
    <property type="term" value="P:ubiquitin-dependent protein catabolic process"/>
    <property type="evidence" value="ECO:0007669"/>
    <property type="project" value="TreeGrafter"/>
</dbReference>
<dbReference type="Proteomes" id="UP000193689">
    <property type="component" value="Unassembled WGS sequence"/>
</dbReference>
<feature type="domain" description="COP9 signalosome complex subunit 3 N-terminal helical repeats" evidence="2">
    <location>
        <begin position="206"/>
        <end position="277"/>
    </location>
</feature>
<evidence type="ECO:0000313" key="4">
    <source>
        <dbReference type="Proteomes" id="UP000193689"/>
    </source>
</evidence>
<dbReference type="OrthoDB" id="29061at2759"/>
<evidence type="ECO:0000259" key="2">
    <source>
        <dbReference type="Pfam" id="PF22788"/>
    </source>
</evidence>
<evidence type="ECO:0000313" key="3">
    <source>
        <dbReference type="EMBL" id="ORY57292.1"/>
    </source>
</evidence>
<dbReference type="Pfam" id="PF22788">
    <property type="entry name" value="COP9_hel_rpt"/>
    <property type="match status" value="2"/>
</dbReference>
<keyword evidence="1" id="KW-0963">Cytoplasm</keyword>
<dbReference type="GO" id="GO:0008180">
    <property type="term" value="C:COP9 signalosome"/>
    <property type="evidence" value="ECO:0007669"/>
    <property type="project" value="TreeGrafter"/>
</dbReference>
<dbReference type="GeneID" id="63778736"/>
<dbReference type="PANTHER" id="PTHR10758:SF1">
    <property type="entry name" value="COP9 SIGNALOSOME COMPLEX SUBUNIT 3"/>
    <property type="match status" value="1"/>
</dbReference>
<evidence type="ECO:0000256" key="1">
    <source>
        <dbReference type="ARBA" id="ARBA00022490"/>
    </source>
</evidence>
<dbReference type="RefSeq" id="XP_040710644.1">
    <property type="nucleotide sequence ID" value="XM_040862524.1"/>
</dbReference>
<comment type="caution">
    <text evidence="3">The sequence shown here is derived from an EMBL/GenBank/DDBJ whole genome shotgun (WGS) entry which is preliminary data.</text>
</comment>
<sequence>MDQCAAVCLAFPPEDLLADNQTYHKAVGVHLTQLSKLLKESTTTLVTHGLQLLELMDPAVKSLSYLAVLHTLLIPSVSAPRDVVLEKLVVFLLSFDSRSLRYAGSHLLDILNLTPQLLPPSIAVQVLSEAILRIDPTGSMLTSTHTHLIKLAYTSNSIHPTLLQVIDKPIVFYPGMANQSDSDVVCDMSIPPPKYISKDSALTVVLKPAAVLEYDLTCGLIYCAQRDWAKAYAAFERVVTFPTREQGTSKIMVEAYKKWVLVSLLLKGKVTPTPSYTGPGANKVYETLGKQYTNIASLFESDGAQSLKEAVDADAALWREDGNMGLIREVLAAYQMWHVLNLRQVYTKISIPEIRQQTKSAQTGNILDKDEDIETLIQNMVASGMLDGITEKHDDGTKFLTFLPPSTALSEQQLAAELAQTATRLKNLQPVFKSTGERLGTSKEYVRHLVKDQRRGGDKDNDTMMGFDKQVDEEDLMGGITST</sequence>
<protein>
    <recommendedName>
        <fullName evidence="2">COP9 signalosome complex subunit 3 N-terminal helical repeats domain-containing protein</fullName>
    </recommendedName>
</protein>
<accession>A0A1Y2DDD2</accession>
<proteinExistence type="predicted"/>
<gene>
    <name evidence="3" type="ORF">BCR38DRAFT_461424</name>
</gene>
<feature type="domain" description="COP9 signalosome complex subunit 3 N-terminal helical repeats" evidence="2">
    <location>
        <begin position="31"/>
        <end position="170"/>
    </location>
</feature>
<dbReference type="EMBL" id="MCFJ01000020">
    <property type="protein sequence ID" value="ORY57292.1"/>
    <property type="molecule type" value="Genomic_DNA"/>
</dbReference>
<dbReference type="PANTHER" id="PTHR10758">
    <property type="entry name" value="26S PROTEASOME NON-ATPASE REGULATORY SUBUNIT 3/COP9 SIGNALOSOME COMPLEX SUBUNIT 3"/>
    <property type="match status" value="1"/>
</dbReference>
<organism evidence="3 4">
    <name type="scientific">Pseudomassariella vexata</name>
    <dbReference type="NCBI Taxonomy" id="1141098"/>
    <lineage>
        <taxon>Eukaryota</taxon>
        <taxon>Fungi</taxon>
        <taxon>Dikarya</taxon>
        <taxon>Ascomycota</taxon>
        <taxon>Pezizomycotina</taxon>
        <taxon>Sordariomycetes</taxon>
        <taxon>Xylariomycetidae</taxon>
        <taxon>Amphisphaeriales</taxon>
        <taxon>Pseudomassariaceae</taxon>
        <taxon>Pseudomassariella</taxon>
    </lineage>
</organism>
<dbReference type="InterPro" id="IPR050756">
    <property type="entry name" value="CSN3"/>
</dbReference>
<dbReference type="AlphaFoldDB" id="A0A1Y2DDD2"/>
<keyword evidence="4" id="KW-1185">Reference proteome</keyword>
<reference evidence="3 4" key="1">
    <citation type="submission" date="2016-07" db="EMBL/GenBank/DDBJ databases">
        <title>Pervasive Adenine N6-methylation of Active Genes in Fungi.</title>
        <authorList>
            <consortium name="DOE Joint Genome Institute"/>
            <person name="Mondo S.J."/>
            <person name="Dannebaum R.O."/>
            <person name="Kuo R.C."/>
            <person name="Labutti K."/>
            <person name="Haridas S."/>
            <person name="Kuo A."/>
            <person name="Salamov A."/>
            <person name="Ahrendt S.R."/>
            <person name="Lipzen A."/>
            <person name="Sullivan W."/>
            <person name="Andreopoulos W.B."/>
            <person name="Clum A."/>
            <person name="Lindquist E."/>
            <person name="Daum C."/>
            <person name="Ramamoorthy G.K."/>
            <person name="Gryganskyi A."/>
            <person name="Culley D."/>
            <person name="Magnuson J.K."/>
            <person name="James T.Y."/>
            <person name="O'Malley M.A."/>
            <person name="Stajich J.E."/>
            <person name="Spatafora J.W."/>
            <person name="Visel A."/>
            <person name="Grigoriev I.V."/>
        </authorList>
    </citation>
    <scope>NUCLEOTIDE SEQUENCE [LARGE SCALE GENOMIC DNA]</scope>
    <source>
        <strain evidence="3 4">CBS 129021</strain>
    </source>
</reference>
<dbReference type="STRING" id="1141098.A0A1Y2DDD2"/>
<dbReference type="InterPro" id="IPR055089">
    <property type="entry name" value="COP9_N"/>
</dbReference>